<gene>
    <name evidence="10" type="ORF">HGRIS_013839</name>
</gene>
<evidence type="ECO:0000256" key="5">
    <source>
        <dbReference type="ARBA" id="ARBA00022777"/>
    </source>
</evidence>
<reference evidence="11" key="1">
    <citation type="submission" date="2024-06" db="EMBL/GenBank/DDBJ databases">
        <title>Multi-omics analyses provide insights into the biosynthesis of the anticancer antibiotic pleurotin in Hohenbuehelia grisea.</title>
        <authorList>
            <person name="Weaver J.A."/>
            <person name="Alberti F."/>
        </authorList>
    </citation>
    <scope>NUCLEOTIDE SEQUENCE [LARGE SCALE GENOMIC DNA]</scope>
    <source>
        <strain evidence="11">T-177</strain>
    </source>
</reference>
<protein>
    <recommendedName>
        <fullName evidence="1">non-specific serine/threonine protein kinase</fullName>
        <ecNumber evidence="1">2.7.11.1</ecNumber>
    </recommendedName>
</protein>
<dbReference type="PANTHER" id="PTHR47634">
    <property type="entry name" value="PROTEIN KINASE DOMAIN-CONTAINING PROTEIN-RELATED"/>
    <property type="match status" value="1"/>
</dbReference>
<dbReference type="InterPro" id="IPR000719">
    <property type="entry name" value="Prot_kinase_dom"/>
</dbReference>
<dbReference type="EC" id="2.7.11.1" evidence="1"/>
<dbReference type="PANTHER" id="PTHR47634:SF9">
    <property type="entry name" value="PROTEIN KINASE DOMAIN-CONTAINING PROTEIN-RELATED"/>
    <property type="match status" value="1"/>
</dbReference>
<evidence type="ECO:0000256" key="8">
    <source>
        <dbReference type="ARBA" id="ARBA00048679"/>
    </source>
</evidence>
<feature type="domain" description="Protein kinase" evidence="9">
    <location>
        <begin position="36"/>
        <end position="413"/>
    </location>
</feature>
<comment type="catalytic activity">
    <reaction evidence="7">
        <text>L-threonyl-[protein] + ATP = O-phospho-L-threonyl-[protein] + ADP + H(+)</text>
        <dbReference type="Rhea" id="RHEA:46608"/>
        <dbReference type="Rhea" id="RHEA-COMP:11060"/>
        <dbReference type="Rhea" id="RHEA-COMP:11605"/>
        <dbReference type="ChEBI" id="CHEBI:15378"/>
        <dbReference type="ChEBI" id="CHEBI:30013"/>
        <dbReference type="ChEBI" id="CHEBI:30616"/>
        <dbReference type="ChEBI" id="CHEBI:61977"/>
        <dbReference type="ChEBI" id="CHEBI:456216"/>
        <dbReference type="EC" id="2.7.11.1"/>
    </reaction>
</comment>
<keyword evidence="6" id="KW-0067">ATP-binding</keyword>
<dbReference type="SUPFAM" id="SSF56112">
    <property type="entry name" value="Protein kinase-like (PK-like)"/>
    <property type="match status" value="1"/>
</dbReference>
<keyword evidence="11" id="KW-1185">Reference proteome</keyword>
<comment type="catalytic activity">
    <reaction evidence="8">
        <text>L-seryl-[protein] + ATP = O-phospho-L-seryl-[protein] + ADP + H(+)</text>
        <dbReference type="Rhea" id="RHEA:17989"/>
        <dbReference type="Rhea" id="RHEA-COMP:9863"/>
        <dbReference type="Rhea" id="RHEA-COMP:11604"/>
        <dbReference type="ChEBI" id="CHEBI:15378"/>
        <dbReference type="ChEBI" id="CHEBI:29999"/>
        <dbReference type="ChEBI" id="CHEBI:30616"/>
        <dbReference type="ChEBI" id="CHEBI:83421"/>
        <dbReference type="ChEBI" id="CHEBI:456216"/>
        <dbReference type="EC" id="2.7.11.1"/>
    </reaction>
</comment>
<organism evidence="10 11">
    <name type="scientific">Hohenbuehelia grisea</name>
    <dbReference type="NCBI Taxonomy" id="104357"/>
    <lineage>
        <taxon>Eukaryota</taxon>
        <taxon>Fungi</taxon>
        <taxon>Dikarya</taxon>
        <taxon>Basidiomycota</taxon>
        <taxon>Agaricomycotina</taxon>
        <taxon>Agaricomycetes</taxon>
        <taxon>Agaricomycetidae</taxon>
        <taxon>Agaricales</taxon>
        <taxon>Pleurotineae</taxon>
        <taxon>Pleurotaceae</taxon>
        <taxon>Hohenbuehelia</taxon>
    </lineage>
</organism>
<accession>A0ABR3IWQ4</accession>
<dbReference type="Gene3D" id="1.10.510.10">
    <property type="entry name" value="Transferase(Phosphotransferase) domain 1"/>
    <property type="match status" value="1"/>
</dbReference>
<name>A0ABR3IWQ4_9AGAR</name>
<evidence type="ECO:0000256" key="1">
    <source>
        <dbReference type="ARBA" id="ARBA00012513"/>
    </source>
</evidence>
<keyword evidence="2" id="KW-0723">Serine/threonine-protein kinase</keyword>
<dbReference type="SMART" id="SM00220">
    <property type="entry name" value="S_TKc"/>
    <property type="match status" value="1"/>
</dbReference>
<evidence type="ECO:0000256" key="4">
    <source>
        <dbReference type="ARBA" id="ARBA00022741"/>
    </source>
</evidence>
<dbReference type="Gene3D" id="3.30.200.20">
    <property type="entry name" value="Phosphorylase Kinase, domain 1"/>
    <property type="match status" value="1"/>
</dbReference>
<sequence length="426" mass="47859">MALPVYQQAPDAEYLNGYHPGGYHPVLLGDTFNGRYTVIPKLGYGTYATVWLVKDAHTSDYVSLKILTAEASAASQEVSVLSQLQVDGPGREYTIQLLDQFQHNGPNGTHQCIVTELSGPSLTSDTEDLYHLEIFPVDVAKRLIAQISMGVKYIHSRHVVHGDLHLGNILIHSNELQAALKKGPLEAYFGEPQKCKFNLRISTGAPPPSSPHVPEYYVLRPDPTPLLHLCLDDPSRARVKIIDFSESYILNPNFPSDTQPRPLHAPLVYRPPEGLLPDAPASSSPATDIWSLAVLFNIIFTGGGELFGPGGGSLFRVPSKQADYLLCEMVLALGRFPEPLWSRWPNRHQYFDEKGNWIGEQKPSICSGHFPRIYWDEKDKHEWALFTKILRRMVDYDSECRATISDLVRSEWYETYCAPFLRQDSD</sequence>
<evidence type="ECO:0000313" key="11">
    <source>
        <dbReference type="Proteomes" id="UP001556367"/>
    </source>
</evidence>
<dbReference type="Pfam" id="PF00069">
    <property type="entry name" value="Pkinase"/>
    <property type="match status" value="1"/>
</dbReference>
<dbReference type="EMBL" id="JASNQZ010000015">
    <property type="protein sequence ID" value="KAL0947761.1"/>
    <property type="molecule type" value="Genomic_DNA"/>
</dbReference>
<evidence type="ECO:0000259" key="9">
    <source>
        <dbReference type="PROSITE" id="PS50011"/>
    </source>
</evidence>
<dbReference type="PROSITE" id="PS50011">
    <property type="entry name" value="PROTEIN_KINASE_DOM"/>
    <property type="match status" value="1"/>
</dbReference>
<keyword evidence="5" id="KW-0418">Kinase</keyword>
<dbReference type="InterPro" id="IPR011009">
    <property type="entry name" value="Kinase-like_dom_sf"/>
</dbReference>
<evidence type="ECO:0000256" key="2">
    <source>
        <dbReference type="ARBA" id="ARBA00022527"/>
    </source>
</evidence>
<proteinExistence type="predicted"/>
<evidence type="ECO:0000256" key="7">
    <source>
        <dbReference type="ARBA" id="ARBA00047899"/>
    </source>
</evidence>
<evidence type="ECO:0000256" key="3">
    <source>
        <dbReference type="ARBA" id="ARBA00022679"/>
    </source>
</evidence>
<comment type="caution">
    <text evidence="10">The sequence shown here is derived from an EMBL/GenBank/DDBJ whole genome shotgun (WGS) entry which is preliminary data.</text>
</comment>
<evidence type="ECO:0000313" key="10">
    <source>
        <dbReference type="EMBL" id="KAL0947761.1"/>
    </source>
</evidence>
<evidence type="ECO:0000256" key="6">
    <source>
        <dbReference type="ARBA" id="ARBA00022840"/>
    </source>
</evidence>
<dbReference type="Proteomes" id="UP001556367">
    <property type="component" value="Unassembled WGS sequence"/>
</dbReference>
<keyword evidence="4" id="KW-0547">Nucleotide-binding</keyword>
<dbReference type="InterPro" id="IPR051334">
    <property type="entry name" value="SRPK"/>
</dbReference>
<keyword evidence="3" id="KW-0808">Transferase</keyword>